<name>A0A154PE06_DUFNO</name>
<accession>A0A154PE06</accession>
<reference evidence="2 3" key="1">
    <citation type="submission" date="2015-07" db="EMBL/GenBank/DDBJ databases">
        <title>The genome of Dufourea novaeangliae.</title>
        <authorList>
            <person name="Pan H."/>
            <person name="Kapheim K."/>
        </authorList>
    </citation>
    <scope>NUCLEOTIDE SEQUENCE [LARGE SCALE GENOMIC DNA]</scope>
    <source>
        <strain evidence="2">0120121106</strain>
        <tissue evidence="2">Whole body</tissue>
    </source>
</reference>
<evidence type="ECO:0000256" key="1">
    <source>
        <dbReference type="SAM" id="MobiDB-lite"/>
    </source>
</evidence>
<dbReference type="EMBL" id="KQ434874">
    <property type="protein sequence ID" value="KZC09644.1"/>
    <property type="molecule type" value="Genomic_DNA"/>
</dbReference>
<dbReference type="Proteomes" id="UP000076502">
    <property type="component" value="Unassembled WGS sequence"/>
</dbReference>
<evidence type="ECO:0000313" key="2">
    <source>
        <dbReference type="EMBL" id="KZC09644.1"/>
    </source>
</evidence>
<sequence>MQITSGNDPRRNAGRNERKTSSGAGAFLGRFCSTNSRDFDELGRRAIDPGILIIGVPREIVREEDKYGIAENHSLNLMCWKPDAARVRIVERLRRRKLASQSWFSDPYIALIGALIPEAHRPIATSIPGPNAELTVFGVIVLLLFLRSVLTSHLDLLGSSSVKDENEPGKDLWDSEYNHKIR</sequence>
<organism evidence="2 3">
    <name type="scientific">Dufourea novaeangliae</name>
    <name type="common">Sweat bee</name>
    <dbReference type="NCBI Taxonomy" id="178035"/>
    <lineage>
        <taxon>Eukaryota</taxon>
        <taxon>Metazoa</taxon>
        <taxon>Ecdysozoa</taxon>
        <taxon>Arthropoda</taxon>
        <taxon>Hexapoda</taxon>
        <taxon>Insecta</taxon>
        <taxon>Pterygota</taxon>
        <taxon>Neoptera</taxon>
        <taxon>Endopterygota</taxon>
        <taxon>Hymenoptera</taxon>
        <taxon>Apocrita</taxon>
        <taxon>Aculeata</taxon>
        <taxon>Apoidea</taxon>
        <taxon>Anthophila</taxon>
        <taxon>Halictidae</taxon>
        <taxon>Rophitinae</taxon>
        <taxon>Dufourea</taxon>
    </lineage>
</organism>
<protein>
    <submittedName>
        <fullName evidence="2">Uncharacterized protein</fullName>
    </submittedName>
</protein>
<dbReference type="AlphaFoldDB" id="A0A154PE06"/>
<gene>
    <name evidence="2" type="ORF">WN55_00777</name>
</gene>
<feature type="compositionally biased region" description="Basic and acidic residues" evidence="1">
    <location>
        <begin position="8"/>
        <end position="20"/>
    </location>
</feature>
<feature type="region of interest" description="Disordered" evidence="1">
    <location>
        <begin position="1"/>
        <end position="22"/>
    </location>
</feature>
<keyword evidence="3" id="KW-1185">Reference proteome</keyword>
<proteinExistence type="predicted"/>
<evidence type="ECO:0000313" key="3">
    <source>
        <dbReference type="Proteomes" id="UP000076502"/>
    </source>
</evidence>